<reference evidence="2 3" key="1">
    <citation type="submission" date="2024-06" db="EMBL/GenBank/DDBJ databases">
        <title>Sorghum-associated microbial communities from plants grown in Nebraska, USA.</title>
        <authorList>
            <person name="Schachtman D."/>
        </authorList>
    </citation>
    <scope>NUCLEOTIDE SEQUENCE [LARGE SCALE GENOMIC DNA]</scope>
    <source>
        <strain evidence="2 3">1073</strain>
    </source>
</reference>
<accession>A0ABV2K193</accession>
<evidence type="ECO:0008006" key="4">
    <source>
        <dbReference type="Google" id="ProtNLM"/>
    </source>
</evidence>
<name>A0ABV2K193_9GAMM</name>
<dbReference type="Proteomes" id="UP001549184">
    <property type="component" value="Unassembled WGS sequence"/>
</dbReference>
<feature type="chain" id="PRO_5046554021" description="Transporter" evidence="1">
    <location>
        <begin position="23"/>
        <end position="276"/>
    </location>
</feature>
<feature type="signal peptide" evidence="1">
    <location>
        <begin position="1"/>
        <end position="22"/>
    </location>
</feature>
<proteinExistence type="predicted"/>
<dbReference type="EMBL" id="JBEPMU010000011">
    <property type="protein sequence ID" value="MET3654856.1"/>
    <property type="molecule type" value="Genomic_DNA"/>
</dbReference>
<keyword evidence="1" id="KW-0732">Signal</keyword>
<evidence type="ECO:0000256" key="1">
    <source>
        <dbReference type="SAM" id="SignalP"/>
    </source>
</evidence>
<sequence length="276" mass="29832">MKKTLLRLLPMLVAVTAARAHAQSEAGAGGDAADLAKKLSNPIASLISVPLQFNDDSQIGAAERGHRLTLNLQPVIPVSINDDWNIISRTILPVISQTDIAPSDGHQSGLGDITQSLFFSPKKPASNGVIWGVGPAFLLPTATDDLLGAKKWGLGPTLVVLRQSNGFTYGFLTNQIWSVASVKNYQARGPLSSLFLQPFLSYTTPRAWTFAMNAESTYDWHAHQAAVPLNVSVAKLTRLGKLPISFTGNVRYWVANSATSPHGWGYRFVVTLLFPK</sequence>
<evidence type="ECO:0000313" key="2">
    <source>
        <dbReference type="EMBL" id="MET3654856.1"/>
    </source>
</evidence>
<dbReference type="RefSeq" id="WP_354016177.1">
    <property type="nucleotide sequence ID" value="NZ_JBEPMU010000011.1"/>
</dbReference>
<gene>
    <name evidence="2" type="ORF">ABIC75_004604</name>
</gene>
<evidence type="ECO:0000313" key="3">
    <source>
        <dbReference type="Proteomes" id="UP001549184"/>
    </source>
</evidence>
<keyword evidence="3" id="KW-1185">Reference proteome</keyword>
<comment type="caution">
    <text evidence="2">The sequence shown here is derived from an EMBL/GenBank/DDBJ whole genome shotgun (WGS) entry which is preliminary data.</text>
</comment>
<protein>
    <recommendedName>
        <fullName evidence="4">Transporter</fullName>
    </recommendedName>
</protein>
<organism evidence="2 3">
    <name type="scientific">Dyella japonica</name>
    <dbReference type="NCBI Taxonomy" id="231455"/>
    <lineage>
        <taxon>Bacteria</taxon>
        <taxon>Pseudomonadati</taxon>
        <taxon>Pseudomonadota</taxon>
        <taxon>Gammaproteobacteria</taxon>
        <taxon>Lysobacterales</taxon>
        <taxon>Rhodanobacteraceae</taxon>
        <taxon>Dyella</taxon>
    </lineage>
</organism>